<dbReference type="CDD" id="cd00082">
    <property type="entry name" value="HisKA"/>
    <property type="match status" value="1"/>
</dbReference>
<sequence length="352" mass="40399">MSTFHFARLKLTAWYLIIIMTLSILFSLVIYRVLTVEIDRFERAQRFFIERRLEEGDLLPPSDRRHVLFRDRVPINPELIEETKHRILLMLTLANAGILVITGGLGYFLAGRTLRPIKKMMDEQNRFITDASHELKTPLTSLRSEFEVAMLDEKKMNLKEAKQLIKSGFEEIVSLQRLAENLIELTQQQKRIGHLKFSDVSLLEIIEAALKKVIPLAKQKHIIIKNEVDDDILKGEQQSLTELFVILLDNAIKYSPEQSEIKLSSQKTDHHVEIRVSDKGMGIGEKDLPYIFDRFYRADKSRSKVAGYGLGLSIAKQIVETHNGSILAQSRLNKGTTFIIQLPVGYSQTSHF</sequence>
<protein>
    <recommendedName>
        <fullName evidence="2">histidine kinase</fullName>
        <ecNumber evidence="2">2.7.13.3</ecNumber>
    </recommendedName>
</protein>
<feature type="transmembrane region" description="Helical" evidence="7">
    <location>
        <begin position="12"/>
        <end position="34"/>
    </location>
</feature>
<accession>A0A1F8B6G0</accession>
<keyword evidence="4" id="KW-0808">Transferase</keyword>
<feature type="transmembrane region" description="Helical" evidence="7">
    <location>
        <begin position="87"/>
        <end position="110"/>
    </location>
</feature>
<dbReference type="EMBL" id="MGHD01000019">
    <property type="protein sequence ID" value="OGM59500.1"/>
    <property type="molecule type" value="Genomic_DNA"/>
</dbReference>
<dbReference type="GO" id="GO:0004721">
    <property type="term" value="F:phosphoprotein phosphatase activity"/>
    <property type="evidence" value="ECO:0007669"/>
    <property type="project" value="TreeGrafter"/>
</dbReference>
<reference evidence="9 10" key="1">
    <citation type="journal article" date="2016" name="Nat. Commun.">
        <title>Thousands of microbial genomes shed light on interconnected biogeochemical processes in an aquifer system.</title>
        <authorList>
            <person name="Anantharaman K."/>
            <person name="Brown C.T."/>
            <person name="Hug L.A."/>
            <person name="Sharon I."/>
            <person name="Castelle C.J."/>
            <person name="Probst A.J."/>
            <person name="Thomas B.C."/>
            <person name="Singh A."/>
            <person name="Wilkins M.J."/>
            <person name="Karaoz U."/>
            <person name="Brodie E.L."/>
            <person name="Williams K.H."/>
            <person name="Hubbard S.S."/>
            <person name="Banfield J.F."/>
        </authorList>
    </citation>
    <scope>NUCLEOTIDE SEQUENCE [LARGE SCALE GENOMIC DNA]</scope>
</reference>
<evidence type="ECO:0000256" key="6">
    <source>
        <dbReference type="ARBA" id="ARBA00023012"/>
    </source>
</evidence>
<dbReference type="InterPro" id="IPR036890">
    <property type="entry name" value="HATPase_C_sf"/>
</dbReference>
<dbReference type="SUPFAM" id="SSF55874">
    <property type="entry name" value="ATPase domain of HSP90 chaperone/DNA topoisomerase II/histidine kinase"/>
    <property type="match status" value="1"/>
</dbReference>
<name>A0A1F8B6G0_9BACT</name>
<evidence type="ECO:0000256" key="3">
    <source>
        <dbReference type="ARBA" id="ARBA00022553"/>
    </source>
</evidence>
<gene>
    <name evidence="9" type="ORF">A2892_02545</name>
</gene>
<evidence type="ECO:0000256" key="2">
    <source>
        <dbReference type="ARBA" id="ARBA00012438"/>
    </source>
</evidence>
<dbReference type="InterPro" id="IPR050351">
    <property type="entry name" value="BphY/WalK/GraS-like"/>
</dbReference>
<evidence type="ECO:0000256" key="1">
    <source>
        <dbReference type="ARBA" id="ARBA00000085"/>
    </source>
</evidence>
<dbReference type="PANTHER" id="PTHR45453">
    <property type="entry name" value="PHOSPHATE REGULON SENSOR PROTEIN PHOR"/>
    <property type="match status" value="1"/>
</dbReference>
<dbReference type="STRING" id="1802517.A2892_02545"/>
<dbReference type="GO" id="GO:0000155">
    <property type="term" value="F:phosphorelay sensor kinase activity"/>
    <property type="evidence" value="ECO:0007669"/>
    <property type="project" value="InterPro"/>
</dbReference>
<keyword evidence="7" id="KW-0472">Membrane</keyword>
<evidence type="ECO:0000256" key="5">
    <source>
        <dbReference type="ARBA" id="ARBA00022777"/>
    </source>
</evidence>
<evidence type="ECO:0000259" key="8">
    <source>
        <dbReference type="PROSITE" id="PS50109"/>
    </source>
</evidence>
<dbReference type="GO" id="GO:0005886">
    <property type="term" value="C:plasma membrane"/>
    <property type="evidence" value="ECO:0007669"/>
    <property type="project" value="TreeGrafter"/>
</dbReference>
<evidence type="ECO:0000256" key="4">
    <source>
        <dbReference type="ARBA" id="ARBA00022679"/>
    </source>
</evidence>
<dbReference type="Pfam" id="PF00512">
    <property type="entry name" value="HisKA"/>
    <property type="match status" value="1"/>
</dbReference>
<dbReference type="SMART" id="SM00388">
    <property type="entry name" value="HisKA"/>
    <property type="match status" value="1"/>
</dbReference>
<dbReference type="Gene3D" id="3.30.565.10">
    <property type="entry name" value="Histidine kinase-like ATPase, C-terminal domain"/>
    <property type="match status" value="1"/>
</dbReference>
<proteinExistence type="predicted"/>
<dbReference type="InterPro" id="IPR003594">
    <property type="entry name" value="HATPase_dom"/>
</dbReference>
<dbReference type="FunFam" id="3.30.565.10:FF:000006">
    <property type="entry name" value="Sensor histidine kinase WalK"/>
    <property type="match status" value="1"/>
</dbReference>
<evidence type="ECO:0000313" key="9">
    <source>
        <dbReference type="EMBL" id="OGM59500.1"/>
    </source>
</evidence>
<dbReference type="AlphaFoldDB" id="A0A1F8B6G0"/>
<feature type="domain" description="Histidine kinase" evidence="8">
    <location>
        <begin position="130"/>
        <end position="346"/>
    </location>
</feature>
<keyword evidence="7" id="KW-1133">Transmembrane helix</keyword>
<dbReference type="PROSITE" id="PS50109">
    <property type="entry name" value="HIS_KIN"/>
    <property type="match status" value="1"/>
</dbReference>
<dbReference type="GO" id="GO:0016036">
    <property type="term" value="P:cellular response to phosphate starvation"/>
    <property type="evidence" value="ECO:0007669"/>
    <property type="project" value="TreeGrafter"/>
</dbReference>
<comment type="catalytic activity">
    <reaction evidence="1">
        <text>ATP + protein L-histidine = ADP + protein N-phospho-L-histidine.</text>
        <dbReference type="EC" id="2.7.13.3"/>
    </reaction>
</comment>
<dbReference type="PRINTS" id="PR00344">
    <property type="entry name" value="BCTRLSENSOR"/>
</dbReference>
<keyword evidence="3" id="KW-0597">Phosphoprotein</keyword>
<dbReference type="InterPro" id="IPR036097">
    <property type="entry name" value="HisK_dim/P_sf"/>
</dbReference>
<dbReference type="InterPro" id="IPR003661">
    <property type="entry name" value="HisK_dim/P_dom"/>
</dbReference>
<keyword evidence="7" id="KW-0812">Transmembrane</keyword>
<dbReference type="EC" id="2.7.13.3" evidence="2"/>
<comment type="caution">
    <text evidence="9">The sequence shown here is derived from an EMBL/GenBank/DDBJ whole genome shotgun (WGS) entry which is preliminary data.</text>
</comment>
<dbReference type="InterPro" id="IPR004358">
    <property type="entry name" value="Sig_transdc_His_kin-like_C"/>
</dbReference>
<dbReference type="SMART" id="SM00387">
    <property type="entry name" value="HATPase_c"/>
    <property type="match status" value="1"/>
</dbReference>
<evidence type="ECO:0000313" key="10">
    <source>
        <dbReference type="Proteomes" id="UP000176404"/>
    </source>
</evidence>
<organism evidence="9 10">
    <name type="scientific">Candidatus Woesebacteria bacterium RIFCSPLOWO2_01_FULL_39_10b</name>
    <dbReference type="NCBI Taxonomy" id="1802517"/>
    <lineage>
        <taxon>Bacteria</taxon>
        <taxon>Candidatus Woeseibacteriota</taxon>
    </lineage>
</organism>
<dbReference type="Gene3D" id="1.10.287.130">
    <property type="match status" value="1"/>
</dbReference>
<keyword evidence="5" id="KW-0418">Kinase</keyword>
<dbReference type="Pfam" id="PF02518">
    <property type="entry name" value="HATPase_c"/>
    <property type="match status" value="1"/>
</dbReference>
<keyword evidence="6" id="KW-0902">Two-component regulatory system</keyword>
<evidence type="ECO:0000256" key="7">
    <source>
        <dbReference type="SAM" id="Phobius"/>
    </source>
</evidence>
<dbReference type="Proteomes" id="UP000176404">
    <property type="component" value="Unassembled WGS sequence"/>
</dbReference>
<dbReference type="InterPro" id="IPR005467">
    <property type="entry name" value="His_kinase_dom"/>
</dbReference>
<dbReference type="SUPFAM" id="SSF47384">
    <property type="entry name" value="Homodimeric domain of signal transducing histidine kinase"/>
    <property type="match status" value="1"/>
</dbReference>
<dbReference type="PANTHER" id="PTHR45453:SF1">
    <property type="entry name" value="PHOSPHATE REGULON SENSOR PROTEIN PHOR"/>
    <property type="match status" value="1"/>
</dbReference>